<dbReference type="Proteomes" id="UP000246569">
    <property type="component" value="Unassembled WGS sequence"/>
</dbReference>
<dbReference type="EMBL" id="QGTJ01000012">
    <property type="protein sequence ID" value="PWV59064.1"/>
    <property type="molecule type" value="Genomic_DNA"/>
</dbReference>
<feature type="compositionally biased region" description="Low complexity" evidence="1">
    <location>
        <begin position="9"/>
        <end position="22"/>
    </location>
</feature>
<protein>
    <submittedName>
        <fullName evidence="2">Uncharacterized protein</fullName>
    </submittedName>
</protein>
<dbReference type="AlphaFoldDB" id="A0A317MRA9"/>
<sequence length="130" mass="13714">MELHEQHSPTSTESAETPTNTAVSVSRRRVLKATALVAVPAVLTVHAGHARAQALTSAVRCSINALDNPITTDDGNPNLYRKDGDAVWFNIDPTTGEVTPILKGEQGYMDTANGSFLSTGCVTSALHING</sequence>
<reference evidence="2 3" key="1">
    <citation type="submission" date="2018-05" db="EMBL/GenBank/DDBJ databases">
        <title>Genomic Encyclopedia of Type Strains, Phase IV (KMG-IV): sequencing the most valuable type-strain genomes for metagenomic binning, comparative biology and taxonomic classification.</title>
        <authorList>
            <person name="Goeker M."/>
        </authorList>
    </citation>
    <scope>NUCLEOTIDE SEQUENCE [LARGE SCALE GENOMIC DNA]</scope>
    <source>
        <strain evidence="2 3">DSM 23606</strain>
    </source>
</reference>
<dbReference type="PROSITE" id="PS51318">
    <property type="entry name" value="TAT"/>
    <property type="match status" value="1"/>
</dbReference>
<comment type="caution">
    <text evidence="2">The sequence shown here is derived from an EMBL/GenBank/DDBJ whole genome shotgun (WGS) entry which is preliminary data.</text>
</comment>
<keyword evidence="3" id="KW-1185">Reference proteome</keyword>
<name>A0A317MRA9_9GAMM</name>
<evidence type="ECO:0000313" key="3">
    <source>
        <dbReference type="Proteomes" id="UP000246569"/>
    </source>
</evidence>
<accession>A0A317MRA9</accession>
<organism evidence="2 3">
    <name type="scientific">Plasticicumulans acidivorans</name>
    <dbReference type="NCBI Taxonomy" id="886464"/>
    <lineage>
        <taxon>Bacteria</taxon>
        <taxon>Pseudomonadati</taxon>
        <taxon>Pseudomonadota</taxon>
        <taxon>Gammaproteobacteria</taxon>
        <taxon>Candidatus Competibacteraceae</taxon>
        <taxon>Plasticicumulans</taxon>
    </lineage>
</organism>
<evidence type="ECO:0000256" key="1">
    <source>
        <dbReference type="SAM" id="MobiDB-lite"/>
    </source>
</evidence>
<feature type="region of interest" description="Disordered" evidence="1">
    <location>
        <begin position="1"/>
        <end position="24"/>
    </location>
</feature>
<proteinExistence type="predicted"/>
<gene>
    <name evidence="2" type="ORF">C7443_11262</name>
</gene>
<evidence type="ECO:0000313" key="2">
    <source>
        <dbReference type="EMBL" id="PWV59064.1"/>
    </source>
</evidence>
<dbReference type="InterPro" id="IPR006311">
    <property type="entry name" value="TAT_signal"/>
</dbReference>